<comment type="similarity">
    <text evidence="1">Belongs to the short-chain dehydrogenases/reductases (SDR) family.</text>
</comment>
<dbReference type="CDD" id="cd05233">
    <property type="entry name" value="SDR_c"/>
    <property type="match status" value="1"/>
</dbReference>
<organism evidence="3 4">
    <name type="scientific">Arthrobacter ginkgonis</name>
    <dbReference type="NCBI Taxonomy" id="1630594"/>
    <lineage>
        <taxon>Bacteria</taxon>
        <taxon>Bacillati</taxon>
        <taxon>Actinomycetota</taxon>
        <taxon>Actinomycetes</taxon>
        <taxon>Micrococcales</taxon>
        <taxon>Micrococcaceae</taxon>
        <taxon>Arthrobacter</taxon>
    </lineage>
</organism>
<dbReference type="PRINTS" id="PR00080">
    <property type="entry name" value="SDRFAMILY"/>
</dbReference>
<dbReference type="InterPro" id="IPR036291">
    <property type="entry name" value="NAD(P)-bd_dom_sf"/>
</dbReference>
<evidence type="ECO:0000313" key="3">
    <source>
        <dbReference type="EMBL" id="GAA3677486.1"/>
    </source>
</evidence>
<dbReference type="RefSeq" id="WP_345149665.1">
    <property type="nucleotide sequence ID" value="NZ_BAABEO010000009.1"/>
</dbReference>
<reference evidence="4" key="1">
    <citation type="journal article" date="2019" name="Int. J. Syst. Evol. Microbiol.">
        <title>The Global Catalogue of Microorganisms (GCM) 10K type strain sequencing project: providing services to taxonomists for standard genome sequencing and annotation.</title>
        <authorList>
            <consortium name="The Broad Institute Genomics Platform"/>
            <consortium name="The Broad Institute Genome Sequencing Center for Infectious Disease"/>
            <person name="Wu L."/>
            <person name="Ma J."/>
        </authorList>
    </citation>
    <scope>NUCLEOTIDE SEQUENCE [LARGE SCALE GENOMIC DNA]</scope>
    <source>
        <strain evidence="4">JCM 30742</strain>
    </source>
</reference>
<dbReference type="Pfam" id="PF13561">
    <property type="entry name" value="adh_short_C2"/>
    <property type="match status" value="1"/>
</dbReference>
<dbReference type="Proteomes" id="UP001500752">
    <property type="component" value="Unassembled WGS sequence"/>
</dbReference>
<evidence type="ECO:0000256" key="2">
    <source>
        <dbReference type="ARBA" id="ARBA00023002"/>
    </source>
</evidence>
<dbReference type="PANTHER" id="PTHR42760">
    <property type="entry name" value="SHORT-CHAIN DEHYDROGENASES/REDUCTASES FAMILY MEMBER"/>
    <property type="match status" value="1"/>
</dbReference>
<name>A0ABP7C5W6_9MICC</name>
<dbReference type="EMBL" id="BAABEO010000009">
    <property type="protein sequence ID" value="GAA3677486.1"/>
    <property type="molecule type" value="Genomic_DNA"/>
</dbReference>
<comment type="caution">
    <text evidence="3">The sequence shown here is derived from an EMBL/GenBank/DDBJ whole genome shotgun (WGS) entry which is preliminary data.</text>
</comment>
<sequence>MSPETAPSTIPTAPATMAPENIAQSRCLVIGAASGIGRATAERLRASGAAVVGADLPSARWPGDQVASPLPKDSSLPMDVADPESVRAAVSSAVRTLGGLDAVVNCAGILGPVAPALATSVEDFERILRINLTGAFIVSQAVLPTMAEAGYGRLLHISSTAGKEGVVNMPAYSASKAGILGLVKSLAKEYAVSGVTVNALAPGNVVTPLFQEVPAEQQAAQAAKIPMGRFGTPAEAAALIEFIVSPAASYTTGFVFDLSGGRATY</sequence>
<evidence type="ECO:0000313" key="4">
    <source>
        <dbReference type="Proteomes" id="UP001500752"/>
    </source>
</evidence>
<evidence type="ECO:0000256" key="1">
    <source>
        <dbReference type="ARBA" id="ARBA00006484"/>
    </source>
</evidence>
<protein>
    <submittedName>
        <fullName evidence="3">SDR family NAD(P)-dependent oxidoreductase</fullName>
    </submittedName>
</protein>
<gene>
    <name evidence="3" type="ORF">GCM10023081_14720</name>
</gene>
<dbReference type="PROSITE" id="PS00061">
    <property type="entry name" value="ADH_SHORT"/>
    <property type="match status" value="1"/>
</dbReference>
<keyword evidence="4" id="KW-1185">Reference proteome</keyword>
<proteinExistence type="inferred from homology"/>
<keyword evidence="2" id="KW-0560">Oxidoreductase</keyword>
<dbReference type="Gene3D" id="3.40.50.720">
    <property type="entry name" value="NAD(P)-binding Rossmann-like Domain"/>
    <property type="match status" value="1"/>
</dbReference>
<accession>A0ABP7C5W6</accession>
<dbReference type="InterPro" id="IPR020904">
    <property type="entry name" value="Sc_DH/Rdtase_CS"/>
</dbReference>
<dbReference type="PANTHER" id="PTHR42760:SF133">
    <property type="entry name" value="3-OXOACYL-[ACYL-CARRIER-PROTEIN] REDUCTASE"/>
    <property type="match status" value="1"/>
</dbReference>
<dbReference type="PRINTS" id="PR00081">
    <property type="entry name" value="GDHRDH"/>
</dbReference>
<dbReference type="InterPro" id="IPR002347">
    <property type="entry name" value="SDR_fam"/>
</dbReference>
<dbReference type="SUPFAM" id="SSF51735">
    <property type="entry name" value="NAD(P)-binding Rossmann-fold domains"/>
    <property type="match status" value="1"/>
</dbReference>